<dbReference type="EMBL" id="CP029078">
    <property type="protein sequence ID" value="QCN89000.1"/>
    <property type="molecule type" value="Genomic_DNA"/>
</dbReference>
<accession>A0A3S9Z8N3</accession>
<evidence type="ECO:0000313" key="5">
    <source>
        <dbReference type="Proteomes" id="UP000501753"/>
    </source>
</evidence>
<feature type="region of interest" description="Disordered" evidence="1">
    <location>
        <begin position="12"/>
        <end position="57"/>
    </location>
</feature>
<dbReference type="RefSeq" id="WP_127177055.1">
    <property type="nucleotide sequence ID" value="NZ_CP029078.1"/>
</dbReference>
<reference evidence="3 5" key="1">
    <citation type="submission" date="2018-04" db="EMBL/GenBank/DDBJ databases">
        <title>Complete genome sequences of Streptomyces griseoviridis K61 and characterization of antagonistic properties of biological control agents.</title>
        <authorList>
            <person name="Mariita R.M."/>
            <person name="Sello J.K."/>
        </authorList>
    </citation>
    <scope>NUCLEOTIDE SEQUENCE [LARGE SCALE GENOMIC DNA]</scope>
    <source>
        <strain evidence="3 5">K61</strain>
    </source>
</reference>
<dbReference type="OrthoDB" id="4200201at2"/>
<sequence>MSGLTLLLLTTGCGAGEDNAHPPETPTAVVSLSARPDTPTAAATSGEPAEDAEPTPFFSRDGATKVLFYGNLKVSATPEADGVRTTVTVRNDTEDSANYYIEISVGNSVDWVASNTYRLTDVPAHDSDSQTSTIGGVHLGPIPQHPKIYVDQMEQY</sequence>
<reference evidence="2 4" key="2">
    <citation type="submission" date="2018-12" db="EMBL/GenBank/DDBJ databases">
        <title>Streptomyces griseoviridis F1-27 complete genome.</title>
        <authorList>
            <person name="Mariita R.M."/>
            <person name="Sello J.K."/>
        </authorList>
    </citation>
    <scope>NUCLEOTIDE SEQUENCE [LARGE SCALE GENOMIC DNA]</scope>
    <source>
        <strain evidence="2 4">F1-27</strain>
    </source>
</reference>
<dbReference type="AlphaFoldDB" id="A0A3S9Z8N3"/>
<dbReference type="Proteomes" id="UP000501753">
    <property type="component" value="Chromosome"/>
</dbReference>
<evidence type="ECO:0000313" key="3">
    <source>
        <dbReference type="EMBL" id="QCN89000.1"/>
    </source>
</evidence>
<proteinExistence type="predicted"/>
<dbReference type="EMBL" id="CP034687">
    <property type="protein sequence ID" value="AZS84148.1"/>
    <property type="molecule type" value="Genomic_DNA"/>
</dbReference>
<keyword evidence="5" id="KW-1185">Reference proteome</keyword>
<dbReference type="Proteomes" id="UP000271291">
    <property type="component" value="Chromosome"/>
</dbReference>
<name>A0A3S9Z8N3_STRGD</name>
<evidence type="ECO:0000313" key="2">
    <source>
        <dbReference type="EMBL" id="AZS84148.1"/>
    </source>
</evidence>
<gene>
    <name evidence="3" type="ORF">DDJ31_31905</name>
    <name evidence="2" type="ORF">ELQ87_07455</name>
</gene>
<evidence type="ECO:0000256" key="1">
    <source>
        <dbReference type="SAM" id="MobiDB-lite"/>
    </source>
</evidence>
<evidence type="ECO:0000313" key="4">
    <source>
        <dbReference type="Proteomes" id="UP000271291"/>
    </source>
</evidence>
<protein>
    <submittedName>
        <fullName evidence="2">Uncharacterized protein</fullName>
    </submittedName>
</protein>
<dbReference type="KEGG" id="sgd:ELQ87_07455"/>
<organism evidence="2 4">
    <name type="scientific">Streptomyces griseoviridis</name>
    <dbReference type="NCBI Taxonomy" id="45398"/>
    <lineage>
        <taxon>Bacteria</taxon>
        <taxon>Bacillati</taxon>
        <taxon>Actinomycetota</taxon>
        <taxon>Actinomycetes</taxon>
        <taxon>Kitasatosporales</taxon>
        <taxon>Streptomycetaceae</taxon>
        <taxon>Streptomyces</taxon>
    </lineage>
</organism>